<protein>
    <submittedName>
        <fullName evidence="2">Hydrolase of the alpha beta-hydrolase</fullName>
    </submittedName>
</protein>
<keyword evidence="3" id="KW-1185">Reference proteome</keyword>
<dbReference type="VEuPathDB" id="MicrosporidiaDB:AAJ76_5300022630"/>
<evidence type="ECO:0000313" key="3">
    <source>
        <dbReference type="Proteomes" id="UP000034350"/>
    </source>
</evidence>
<dbReference type="RefSeq" id="XP_024330400.1">
    <property type="nucleotide sequence ID" value="XM_024475949.1"/>
</dbReference>
<dbReference type="GeneID" id="36320897"/>
<reference evidence="2 3" key="1">
    <citation type="journal article" date="2015" name="Environ. Microbiol.">
        <title>Genome analyses suggest the presence of polyploidy and recent human-driven expansions in eight global populations of the honeybee pathogen Nosema ceranae.</title>
        <authorList>
            <person name="Pelin A."/>
            <person name="Selman M."/>
            <person name="Aris-Brosou S."/>
            <person name="Farinelli L."/>
            <person name="Corradi N."/>
        </authorList>
    </citation>
    <scope>NUCLEOTIDE SEQUENCE [LARGE SCALE GENOMIC DNA]</scope>
    <source>
        <strain evidence="2 3">PA08 1199</strain>
    </source>
</reference>
<dbReference type="SUPFAM" id="SSF56219">
    <property type="entry name" value="DNase I-like"/>
    <property type="match status" value="1"/>
</dbReference>
<dbReference type="VEuPathDB" id="MicrosporidiaDB:NCER_101617"/>
<feature type="signal peptide" evidence="1">
    <location>
        <begin position="1"/>
        <end position="16"/>
    </location>
</feature>
<sequence>MIIILLVSKVLSYVVSKYDPELALGQKEIVGFLKEHNKTVDVKNFGDLSFITYNMEKKEALNSVKQTNELIKLVDNTHVPVICLQECELDQLKELSTRMLPHYGIAEGKESKVINPTNGNETFLPILYDTEELRFLQSGRFKTNDPVVKNTYATWAIFNHVKKNLDFVVININLYSTKSLVDSLELASILYDINATPSIKNKIIFISGTINGMSDNTNTLINKGFVKLSNYNKNDGELKNTMNTYMDVLNNIERDFILALNTKTIKAQPVYSSVLRLFKYGARFPVHSIVTINNH</sequence>
<evidence type="ECO:0000256" key="1">
    <source>
        <dbReference type="SAM" id="SignalP"/>
    </source>
</evidence>
<gene>
    <name evidence="2" type="ORF">AAJ76_5300022630</name>
</gene>
<dbReference type="InterPro" id="IPR036691">
    <property type="entry name" value="Endo/exonu/phosph_ase_sf"/>
</dbReference>
<dbReference type="GO" id="GO:0016787">
    <property type="term" value="F:hydrolase activity"/>
    <property type="evidence" value="ECO:0007669"/>
    <property type="project" value="UniProtKB-KW"/>
</dbReference>
<proteinExistence type="predicted"/>
<dbReference type="OrthoDB" id="2194008at2759"/>
<accession>A0A0F9WNS4</accession>
<name>A0A0F9WNS4_9MICR</name>
<dbReference type="AlphaFoldDB" id="A0A0F9WNS4"/>
<keyword evidence="2" id="KW-0378">Hydrolase</keyword>
<comment type="caution">
    <text evidence="2">The sequence shown here is derived from an EMBL/GenBank/DDBJ whole genome shotgun (WGS) entry which is preliminary data.</text>
</comment>
<organism evidence="2 3">
    <name type="scientific">Vairimorpha ceranae</name>
    <dbReference type="NCBI Taxonomy" id="40302"/>
    <lineage>
        <taxon>Eukaryota</taxon>
        <taxon>Fungi</taxon>
        <taxon>Fungi incertae sedis</taxon>
        <taxon>Microsporidia</taxon>
        <taxon>Nosematidae</taxon>
        <taxon>Vairimorpha</taxon>
    </lineage>
</organism>
<feature type="chain" id="PRO_5002529641" evidence="1">
    <location>
        <begin position="17"/>
        <end position="295"/>
    </location>
</feature>
<evidence type="ECO:0000313" key="2">
    <source>
        <dbReference type="EMBL" id="KKO74658.1"/>
    </source>
</evidence>
<dbReference type="Proteomes" id="UP000034350">
    <property type="component" value="Unassembled WGS sequence"/>
</dbReference>
<dbReference type="VEuPathDB" id="MicrosporidiaDB:G9O61_00g004200"/>
<dbReference type="Gene3D" id="3.60.10.10">
    <property type="entry name" value="Endonuclease/exonuclease/phosphatase"/>
    <property type="match status" value="1"/>
</dbReference>
<keyword evidence="1" id="KW-0732">Signal</keyword>
<dbReference type="EMBL" id="JPQZ01000053">
    <property type="protein sequence ID" value="KKO74658.1"/>
    <property type="molecule type" value="Genomic_DNA"/>
</dbReference>
<dbReference type="OMA" id="GHYENHE"/>